<dbReference type="AlphaFoldDB" id="A0A1Y5TEA6"/>
<dbReference type="Proteomes" id="UP000193409">
    <property type="component" value="Unassembled WGS sequence"/>
</dbReference>
<dbReference type="PANTHER" id="PTHR32347:SF23">
    <property type="entry name" value="BLL5650 PROTEIN"/>
    <property type="match status" value="1"/>
</dbReference>
<evidence type="ECO:0000313" key="5">
    <source>
        <dbReference type="Proteomes" id="UP000193409"/>
    </source>
</evidence>
<accession>A0A1Y5TEA6</accession>
<protein>
    <recommendedName>
        <fullName evidence="6">Type I secretion system membrane fusion protein PrsE</fullName>
    </recommendedName>
</protein>
<gene>
    <name evidence="4" type="ORF">PSA7680_03262</name>
</gene>
<name>A0A1Y5TEA6_9RHOB</name>
<dbReference type="GO" id="GO:0030313">
    <property type="term" value="C:cell envelope"/>
    <property type="evidence" value="ECO:0007669"/>
    <property type="project" value="UniProtKB-SubCell"/>
</dbReference>
<dbReference type="OrthoDB" id="7866720at2"/>
<dbReference type="InterPro" id="IPR050465">
    <property type="entry name" value="UPF0194_transport"/>
</dbReference>
<sequence>MPRAPLRPFRLVMLIAALALVAAGAHFAWTETRSIRVADTGQYIGALQPVDAPVYVTLPAGVPLQTILVENGDTVRKGETVALVDRKELESAISEARFRLEADRALMRCFGQLSRPGGRVPPSEGVAGSTAPFRLLSALRRCEEADQSIQALEDKLAAKAQRLDTRVEIAQRRKKLLVQAARNPELPISEREALAKAAIEADTEIADLEDARSRLLEEGEAELKSRRLEIAEEFAALGESVRSAERQLRLMERFLESPRLTAPSDGEAQGVRTRSALAAPSEDLPLMRLSHPDPQAYDIRFRISEREAVYIPAGAQVRIVPMGAMHGRLPLTGTISGFLPMSDGEATGDTESDNTVIATVALSEDSIKRMANRYKGLAFAGEGSASHITVELAPVPLGDLIQGTTERLGWAEGLLRFAF</sequence>
<dbReference type="EMBL" id="FWFQ01000031">
    <property type="protein sequence ID" value="SLN61864.1"/>
    <property type="molecule type" value="Genomic_DNA"/>
</dbReference>
<evidence type="ECO:0008006" key="6">
    <source>
        <dbReference type="Google" id="ProtNLM"/>
    </source>
</evidence>
<reference evidence="4 5" key="1">
    <citation type="submission" date="2017-03" db="EMBL/GenBank/DDBJ databases">
        <authorList>
            <person name="Afonso C.L."/>
            <person name="Miller P.J."/>
            <person name="Scott M.A."/>
            <person name="Spackman E."/>
            <person name="Goraichik I."/>
            <person name="Dimitrov K.M."/>
            <person name="Suarez D.L."/>
            <person name="Swayne D.E."/>
        </authorList>
    </citation>
    <scope>NUCLEOTIDE SEQUENCE [LARGE SCALE GENOMIC DNA]</scope>
    <source>
        <strain evidence="4 5">CECT 7680</strain>
    </source>
</reference>
<evidence type="ECO:0000256" key="1">
    <source>
        <dbReference type="ARBA" id="ARBA00004196"/>
    </source>
</evidence>
<dbReference type="PANTHER" id="PTHR32347">
    <property type="entry name" value="EFFLUX SYSTEM COMPONENT YKNX-RELATED"/>
    <property type="match status" value="1"/>
</dbReference>
<evidence type="ECO:0000256" key="2">
    <source>
        <dbReference type="ARBA" id="ARBA00023054"/>
    </source>
</evidence>
<keyword evidence="5" id="KW-1185">Reference proteome</keyword>
<proteinExistence type="predicted"/>
<dbReference type="RefSeq" id="WP_085869752.1">
    <property type="nucleotide sequence ID" value="NZ_FWFQ01000031.1"/>
</dbReference>
<feature type="coiled-coil region" evidence="3">
    <location>
        <begin position="135"/>
        <end position="218"/>
    </location>
</feature>
<keyword evidence="2 3" id="KW-0175">Coiled coil</keyword>
<evidence type="ECO:0000256" key="3">
    <source>
        <dbReference type="SAM" id="Coils"/>
    </source>
</evidence>
<organism evidence="4 5">
    <name type="scientific">Pseudoruegeria aquimaris</name>
    <dbReference type="NCBI Taxonomy" id="393663"/>
    <lineage>
        <taxon>Bacteria</taxon>
        <taxon>Pseudomonadati</taxon>
        <taxon>Pseudomonadota</taxon>
        <taxon>Alphaproteobacteria</taxon>
        <taxon>Rhodobacterales</taxon>
        <taxon>Roseobacteraceae</taxon>
        <taxon>Pseudoruegeria</taxon>
    </lineage>
</organism>
<comment type="subcellular location">
    <subcellularLocation>
        <location evidence="1">Cell envelope</location>
    </subcellularLocation>
</comment>
<evidence type="ECO:0000313" key="4">
    <source>
        <dbReference type="EMBL" id="SLN61864.1"/>
    </source>
</evidence>